<evidence type="ECO:0000313" key="3">
    <source>
        <dbReference type="Proteomes" id="UP000033423"/>
    </source>
</evidence>
<dbReference type="Proteomes" id="UP000033423">
    <property type="component" value="Unassembled WGS sequence"/>
</dbReference>
<dbReference type="AlphaFoldDB" id="A0A0F3GUV7"/>
<organism evidence="2 3">
    <name type="scientific">Candidatus Magnetobacterium bavaricum</name>
    <dbReference type="NCBI Taxonomy" id="29290"/>
    <lineage>
        <taxon>Bacteria</taxon>
        <taxon>Pseudomonadati</taxon>
        <taxon>Nitrospirota</taxon>
        <taxon>Thermodesulfovibrionia</taxon>
        <taxon>Thermodesulfovibrionales</taxon>
        <taxon>Candidatus Magnetobacteriaceae</taxon>
        <taxon>Candidatus Magnetobacterium</taxon>
    </lineage>
</organism>
<comment type="caution">
    <text evidence="2">The sequence shown here is derived from an EMBL/GenBank/DDBJ whole genome shotgun (WGS) entry which is preliminary data.</text>
</comment>
<proteinExistence type="predicted"/>
<feature type="transmembrane region" description="Helical" evidence="1">
    <location>
        <begin position="12"/>
        <end position="30"/>
    </location>
</feature>
<keyword evidence="1" id="KW-0812">Transmembrane</keyword>
<protein>
    <submittedName>
        <fullName evidence="2">Membrane or secreted protein</fullName>
    </submittedName>
</protein>
<evidence type="ECO:0000313" key="2">
    <source>
        <dbReference type="EMBL" id="KJU85695.1"/>
    </source>
</evidence>
<feature type="non-terminal residue" evidence="2">
    <location>
        <position position="74"/>
    </location>
</feature>
<keyword evidence="3" id="KW-1185">Reference proteome</keyword>
<keyword evidence="1" id="KW-1133">Transmembrane helix</keyword>
<sequence length="74" mass="8285">MVRRVNNTWRIIVVVLVVVLYAGNALYGAAKDDSDVQNFSLGAESYRKGDYTKAVESYTRSLVSNDPKVEMRAN</sequence>
<reference evidence="2 3" key="1">
    <citation type="submission" date="2015-02" db="EMBL/GenBank/DDBJ databases">
        <title>Single-cell genomics of uncultivated deep-branching MTB reveals a conserved set of magnetosome genes.</title>
        <authorList>
            <person name="Kolinko S."/>
            <person name="Richter M."/>
            <person name="Glockner F.O."/>
            <person name="Brachmann A."/>
            <person name="Schuler D."/>
        </authorList>
    </citation>
    <scope>NUCLEOTIDE SEQUENCE [LARGE SCALE GENOMIC DNA]</scope>
    <source>
        <strain evidence="2">TM-1</strain>
    </source>
</reference>
<keyword evidence="1" id="KW-0472">Membrane</keyword>
<accession>A0A0F3GUV7</accession>
<name>A0A0F3GUV7_9BACT</name>
<evidence type="ECO:0000256" key="1">
    <source>
        <dbReference type="SAM" id="Phobius"/>
    </source>
</evidence>
<gene>
    <name evidence="2" type="ORF">MBAV_002109</name>
</gene>
<dbReference type="EMBL" id="LACI01000901">
    <property type="protein sequence ID" value="KJU85695.1"/>
    <property type="molecule type" value="Genomic_DNA"/>
</dbReference>